<protein>
    <submittedName>
        <fullName evidence="2">Uncharacterized protein</fullName>
    </submittedName>
</protein>
<feature type="region of interest" description="Disordered" evidence="1">
    <location>
        <begin position="1"/>
        <end position="36"/>
    </location>
</feature>
<organism evidence="2 3">
    <name type="scientific">Lolium multiflorum</name>
    <name type="common">Italian ryegrass</name>
    <name type="synonym">Lolium perenne subsp. multiflorum</name>
    <dbReference type="NCBI Taxonomy" id="4521"/>
    <lineage>
        <taxon>Eukaryota</taxon>
        <taxon>Viridiplantae</taxon>
        <taxon>Streptophyta</taxon>
        <taxon>Embryophyta</taxon>
        <taxon>Tracheophyta</taxon>
        <taxon>Spermatophyta</taxon>
        <taxon>Magnoliopsida</taxon>
        <taxon>Liliopsida</taxon>
        <taxon>Poales</taxon>
        <taxon>Poaceae</taxon>
        <taxon>BOP clade</taxon>
        <taxon>Pooideae</taxon>
        <taxon>Poodae</taxon>
        <taxon>Poeae</taxon>
        <taxon>Poeae Chloroplast Group 2 (Poeae type)</taxon>
        <taxon>Loliodinae</taxon>
        <taxon>Loliinae</taxon>
        <taxon>Lolium</taxon>
    </lineage>
</organism>
<evidence type="ECO:0000256" key="1">
    <source>
        <dbReference type="SAM" id="MobiDB-lite"/>
    </source>
</evidence>
<gene>
    <name evidence="2" type="ORF">QYE76_035272</name>
</gene>
<evidence type="ECO:0000313" key="3">
    <source>
        <dbReference type="Proteomes" id="UP001231189"/>
    </source>
</evidence>
<name>A0AAD8VM00_LOLMU</name>
<reference evidence="2" key="1">
    <citation type="submission" date="2023-07" db="EMBL/GenBank/DDBJ databases">
        <title>A chromosome-level genome assembly of Lolium multiflorum.</title>
        <authorList>
            <person name="Chen Y."/>
            <person name="Copetti D."/>
            <person name="Kolliker R."/>
            <person name="Studer B."/>
        </authorList>
    </citation>
    <scope>NUCLEOTIDE SEQUENCE</scope>
    <source>
        <strain evidence="2">02402/16</strain>
        <tissue evidence="2">Leaf</tissue>
    </source>
</reference>
<keyword evidence="3" id="KW-1185">Reference proteome</keyword>
<dbReference type="AlphaFoldDB" id="A0AAD8VM00"/>
<sequence>MRTPLKGAAWPSSVTSPARPRAPPAARASCLKPPRRRDGALHDAAAAASASTTGAWYRAALACCGYALLVQLAALAYEVASTWPHVTPDALLLPGVQALAWASLLGWSDRVQRGRAGVQR</sequence>
<accession>A0AAD8VM00</accession>
<dbReference type="EMBL" id="JAUUTY010000007">
    <property type="protein sequence ID" value="KAK1611599.1"/>
    <property type="molecule type" value="Genomic_DNA"/>
</dbReference>
<dbReference type="Proteomes" id="UP001231189">
    <property type="component" value="Unassembled WGS sequence"/>
</dbReference>
<proteinExistence type="predicted"/>
<evidence type="ECO:0000313" key="2">
    <source>
        <dbReference type="EMBL" id="KAK1611599.1"/>
    </source>
</evidence>
<comment type="caution">
    <text evidence="2">The sequence shown here is derived from an EMBL/GenBank/DDBJ whole genome shotgun (WGS) entry which is preliminary data.</text>
</comment>